<evidence type="ECO:0000256" key="3">
    <source>
        <dbReference type="ARBA" id="ARBA00023224"/>
    </source>
</evidence>
<accession>A0A183CWF6</accession>
<dbReference type="GO" id="GO:0007188">
    <property type="term" value="P:adenylate cyclase-modulating G protein-coupled receptor signaling pathway"/>
    <property type="evidence" value="ECO:0007669"/>
    <property type="project" value="TreeGrafter"/>
</dbReference>
<dbReference type="Pfam" id="PF00503">
    <property type="entry name" value="G-alpha"/>
    <property type="match status" value="1"/>
</dbReference>
<evidence type="ECO:0000256" key="4">
    <source>
        <dbReference type="PIRSR" id="PIRSR601019-1"/>
    </source>
</evidence>
<dbReference type="Gene3D" id="1.10.400.10">
    <property type="entry name" value="GI Alpha 1, domain 2-like"/>
    <property type="match status" value="1"/>
</dbReference>
<evidence type="ECO:0000256" key="2">
    <source>
        <dbReference type="ARBA" id="ARBA00023134"/>
    </source>
</evidence>
<dbReference type="GO" id="GO:0005525">
    <property type="term" value="F:GTP binding"/>
    <property type="evidence" value="ECO:0007669"/>
    <property type="project" value="UniProtKB-KW"/>
</dbReference>
<protein>
    <submittedName>
        <fullName evidence="9">G-protein alpha subunit</fullName>
    </submittedName>
</protein>
<feature type="binding site" evidence="5">
    <location>
        <position position="63"/>
    </location>
    <ligand>
        <name>Mg(2+)</name>
        <dbReference type="ChEBI" id="CHEBI:18420"/>
    </ligand>
</feature>
<keyword evidence="8" id="KW-1185">Reference proteome</keyword>
<dbReference type="GO" id="GO:0031683">
    <property type="term" value="F:G-protein beta/gamma-subunit complex binding"/>
    <property type="evidence" value="ECO:0007669"/>
    <property type="project" value="InterPro"/>
</dbReference>
<dbReference type="OrthoDB" id="5817230at2759"/>
<keyword evidence="3" id="KW-0807">Transducer</keyword>
<evidence type="ECO:0000313" key="9">
    <source>
        <dbReference type="WBParaSite" id="GPUH_0000079701-mRNA-1"/>
    </source>
</evidence>
<evidence type="ECO:0000256" key="1">
    <source>
        <dbReference type="ARBA" id="ARBA00022741"/>
    </source>
</evidence>
<keyword evidence="2 4" id="KW-0342">GTP-binding</keyword>
<keyword evidence="1 4" id="KW-0547">Nucleotide-binding</keyword>
<evidence type="ECO:0000313" key="8">
    <source>
        <dbReference type="Proteomes" id="UP000271098"/>
    </source>
</evidence>
<keyword evidence="5" id="KW-0460">Magnesium</keyword>
<feature type="binding site" evidence="4">
    <location>
        <begin position="59"/>
        <end position="64"/>
    </location>
    <ligand>
        <name>GTP</name>
        <dbReference type="ChEBI" id="CHEBI:37565"/>
    </ligand>
</feature>
<dbReference type="PANTHER" id="PTHR10218">
    <property type="entry name" value="GTP-BINDING PROTEIN ALPHA SUBUNIT"/>
    <property type="match status" value="1"/>
</dbReference>
<dbReference type="GO" id="GO:0046872">
    <property type="term" value="F:metal ion binding"/>
    <property type="evidence" value="ECO:0007669"/>
    <property type="project" value="UniProtKB-KW"/>
</dbReference>
<dbReference type="AlphaFoldDB" id="A0A183CWF6"/>
<dbReference type="PANTHER" id="PTHR10218:SF247">
    <property type="entry name" value="GUANINE NUCLEOTIDE-BINDING PROTEIN ALPHA-6 SUBUNIT"/>
    <property type="match status" value="1"/>
</dbReference>
<dbReference type="InterPro" id="IPR027417">
    <property type="entry name" value="P-loop_NTPase"/>
</dbReference>
<dbReference type="WBParaSite" id="GPUH_0000079701-mRNA-1">
    <property type="protein sequence ID" value="GPUH_0000079701-mRNA-1"/>
    <property type="gene ID" value="GPUH_0000079701"/>
</dbReference>
<dbReference type="GO" id="GO:0001664">
    <property type="term" value="F:G protein-coupled receptor binding"/>
    <property type="evidence" value="ECO:0007669"/>
    <property type="project" value="TreeGrafter"/>
</dbReference>
<reference evidence="9" key="1">
    <citation type="submission" date="2016-06" db="UniProtKB">
        <authorList>
            <consortium name="WormBaseParasite"/>
        </authorList>
    </citation>
    <scope>IDENTIFICATION</scope>
</reference>
<organism evidence="9">
    <name type="scientific">Gongylonema pulchrum</name>
    <dbReference type="NCBI Taxonomy" id="637853"/>
    <lineage>
        <taxon>Eukaryota</taxon>
        <taxon>Metazoa</taxon>
        <taxon>Ecdysozoa</taxon>
        <taxon>Nematoda</taxon>
        <taxon>Chromadorea</taxon>
        <taxon>Rhabditida</taxon>
        <taxon>Spirurina</taxon>
        <taxon>Spiruromorpha</taxon>
        <taxon>Spiruroidea</taxon>
        <taxon>Gongylonematidae</taxon>
        <taxon>Gongylonema</taxon>
    </lineage>
</organism>
<evidence type="ECO:0000256" key="5">
    <source>
        <dbReference type="PIRSR" id="PIRSR601019-2"/>
    </source>
</evidence>
<dbReference type="GO" id="GO:0003924">
    <property type="term" value="F:GTPase activity"/>
    <property type="evidence" value="ECO:0007669"/>
    <property type="project" value="InterPro"/>
</dbReference>
<evidence type="ECO:0000313" key="7">
    <source>
        <dbReference type="EMBL" id="VDK28741.1"/>
    </source>
</evidence>
<dbReference type="EMBL" id="UYRT01000803">
    <property type="protein sequence ID" value="VDK28741.1"/>
    <property type="molecule type" value="Genomic_DNA"/>
</dbReference>
<feature type="region of interest" description="Disordered" evidence="6">
    <location>
        <begin position="1"/>
        <end position="34"/>
    </location>
</feature>
<dbReference type="Proteomes" id="UP000271098">
    <property type="component" value="Unassembled WGS sequence"/>
</dbReference>
<name>A0A183CWF6_9BILA</name>
<dbReference type="Gene3D" id="3.40.50.300">
    <property type="entry name" value="P-loop containing nucleotide triphosphate hydrolases"/>
    <property type="match status" value="1"/>
</dbReference>
<dbReference type="InterPro" id="IPR011025">
    <property type="entry name" value="GproteinA_insert"/>
</dbReference>
<proteinExistence type="predicted"/>
<dbReference type="SUPFAM" id="SSF52540">
    <property type="entry name" value="P-loop containing nucleoside triphosphate hydrolases"/>
    <property type="match status" value="1"/>
</dbReference>
<dbReference type="InterPro" id="IPR001019">
    <property type="entry name" value="Gprotein_alpha_su"/>
</dbReference>
<dbReference type="GO" id="GO:0005834">
    <property type="term" value="C:heterotrimeric G-protein complex"/>
    <property type="evidence" value="ECO:0007669"/>
    <property type="project" value="TreeGrafter"/>
</dbReference>
<sequence length="138" mass="15675">MGSAASNQQATGTVKAAAASMGGRMPSRKATSKQIDKELQKEKLARMNTFKILLLGGSECGKTTIFKQMRILHLDGFTTEDKNRYRQSILRNVIDSVAQMLKACETYRIVHEYVIQVANFRNNSFNTYCQKVFKRKHH</sequence>
<feature type="compositionally biased region" description="Polar residues" evidence="6">
    <location>
        <begin position="1"/>
        <end position="12"/>
    </location>
</feature>
<evidence type="ECO:0000256" key="6">
    <source>
        <dbReference type="SAM" id="MobiDB-lite"/>
    </source>
</evidence>
<reference evidence="7 8" key="2">
    <citation type="submission" date="2018-11" db="EMBL/GenBank/DDBJ databases">
        <authorList>
            <consortium name="Pathogen Informatics"/>
        </authorList>
    </citation>
    <scope>NUCLEOTIDE SEQUENCE [LARGE SCALE GENOMIC DNA]</scope>
</reference>
<keyword evidence="5" id="KW-0479">Metal-binding</keyword>
<dbReference type="GO" id="GO:0005737">
    <property type="term" value="C:cytoplasm"/>
    <property type="evidence" value="ECO:0007669"/>
    <property type="project" value="TreeGrafter"/>
</dbReference>
<gene>
    <name evidence="7" type="ORF">GPUH_LOCUS797</name>
</gene>
<dbReference type="PROSITE" id="PS51882">
    <property type="entry name" value="G_ALPHA"/>
    <property type="match status" value="1"/>
</dbReference>